<dbReference type="KEGG" id="cphy:B5808_08285"/>
<keyword evidence="1" id="KW-0472">Membrane</keyword>
<dbReference type="AlphaFoldDB" id="A0A1X9LQ07"/>
<gene>
    <name evidence="2" type="ORF">B5808_08285</name>
</gene>
<keyword evidence="3" id="KW-1185">Reference proteome</keyword>
<sequence length="101" mass="10660">MTMSDGPMPAPERRRPRLNPFSIALAAVAISGIVGGMLLEFAASTASTDWTLGYADSAAYAAAAWTRSSATWSKLLLVSGVVGFVGCLVVEGVAWDARRRR</sequence>
<reference evidence="2 3" key="1">
    <citation type="submission" date="2017-04" db="EMBL/GenBank/DDBJ databases">
        <authorList>
            <person name="Afonso C.L."/>
            <person name="Miller P.J."/>
            <person name="Scott M.A."/>
            <person name="Spackman E."/>
            <person name="Goraichik I."/>
            <person name="Dimitrov K.M."/>
            <person name="Suarez D.L."/>
            <person name="Swayne D.E."/>
        </authorList>
    </citation>
    <scope>NUCLEOTIDE SEQUENCE [LARGE SCALE GENOMIC DNA]</scope>
    <source>
        <strain evidence="3">XA(T)</strain>
    </source>
</reference>
<evidence type="ECO:0000256" key="1">
    <source>
        <dbReference type="SAM" id="Phobius"/>
    </source>
</evidence>
<evidence type="ECO:0000313" key="2">
    <source>
        <dbReference type="EMBL" id="ARJ05209.1"/>
    </source>
</evidence>
<accession>A0A1X9LQ07</accession>
<dbReference type="Proteomes" id="UP000192775">
    <property type="component" value="Chromosome"/>
</dbReference>
<keyword evidence="1" id="KW-0812">Transmembrane</keyword>
<dbReference type="RefSeq" id="WP_085019347.1">
    <property type="nucleotide sequence ID" value="NZ_BMHD01000001.1"/>
</dbReference>
<dbReference type="STRING" id="1619308.B5808_08285"/>
<protein>
    <submittedName>
        <fullName evidence="2">Uncharacterized protein</fullName>
    </submittedName>
</protein>
<evidence type="ECO:0000313" key="3">
    <source>
        <dbReference type="Proteomes" id="UP000192775"/>
    </source>
</evidence>
<keyword evidence="1" id="KW-1133">Transmembrane helix</keyword>
<feature type="transmembrane region" description="Helical" evidence="1">
    <location>
        <begin position="21"/>
        <end position="43"/>
    </location>
</feature>
<dbReference type="EMBL" id="CP020715">
    <property type="protein sequence ID" value="ARJ05209.1"/>
    <property type="molecule type" value="Genomic_DNA"/>
</dbReference>
<proteinExistence type="predicted"/>
<name>A0A1X9LQ07_9MICO</name>
<feature type="transmembrane region" description="Helical" evidence="1">
    <location>
        <begin position="75"/>
        <end position="95"/>
    </location>
</feature>
<organism evidence="2 3">
    <name type="scientific">Cnuibacter physcomitrellae</name>
    <dbReference type="NCBI Taxonomy" id="1619308"/>
    <lineage>
        <taxon>Bacteria</taxon>
        <taxon>Bacillati</taxon>
        <taxon>Actinomycetota</taxon>
        <taxon>Actinomycetes</taxon>
        <taxon>Micrococcales</taxon>
        <taxon>Microbacteriaceae</taxon>
        <taxon>Cnuibacter</taxon>
    </lineage>
</organism>